<dbReference type="OrthoDB" id="3690795at2"/>
<sequence length="297" mass="30909">MAQRTAGRTSATRTPAARDARKGSGRTGGPTTTPARSRPADRGGAGRPEPRPPARVRARRWFAGLDPWRRVLLALAALAVVAVVVALAVSLTRGTSSAPDEGFVVDPARVAELEAAEEARDADNLVASIEHAEHVQTELVPVLHGLHAVLPVDGSTAVPADPAEIAEWRATVDGLVAETESLQSGSSEHNIVRNGMLTSLQLVGDTLDAVGLAAAADANDPTTATDLYALAGELRTRAVDTWGLAAIQLDLRSTAGGQGHVHVFLPVHPDDSLDGGMDLGHEGGSADDEDAHEDHDH</sequence>
<dbReference type="AlphaFoldDB" id="A0A1Y0HQZ2"/>
<evidence type="ECO:0000313" key="4">
    <source>
        <dbReference type="Proteomes" id="UP000196228"/>
    </source>
</evidence>
<gene>
    <name evidence="3" type="ORF">CBR64_01470</name>
</gene>
<protein>
    <submittedName>
        <fullName evidence="3">Uncharacterized protein</fullName>
    </submittedName>
</protein>
<feature type="transmembrane region" description="Helical" evidence="2">
    <location>
        <begin position="71"/>
        <end position="91"/>
    </location>
</feature>
<proteinExistence type="predicted"/>
<dbReference type="Proteomes" id="UP000196228">
    <property type="component" value="Chromosome"/>
</dbReference>
<evidence type="ECO:0000256" key="1">
    <source>
        <dbReference type="SAM" id="MobiDB-lite"/>
    </source>
</evidence>
<evidence type="ECO:0000256" key="2">
    <source>
        <dbReference type="SAM" id="Phobius"/>
    </source>
</evidence>
<keyword evidence="2" id="KW-0472">Membrane</keyword>
<name>A0A1Y0HQZ2_CELCE</name>
<feature type="region of interest" description="Disordered" evidence="1">
    <location>
        <begin position="1"/>
        <end position="53"/>
    </location>
</feature>
<feature type="region of interest" description="Disordered" evidence="1">
    <location>
        <begin position="273"/>
        <end position="297"/>
    </location>
</feature>
<keyword evidence="2" id="KW-1133">Transmembrane helix</keyword>
<reference evidence="3 4" key="1">
    <citation type="submission" date="2017-05" db="EMBL/GenBank/DDBJ databases">
        <authorList>
            <person name="Song R."/>
            <person name="Chenine A.L."/>
            <person name="Ruprecht R.M."/>
        </authorList>
    </citation>
    <scope>NUCLEOTIDE SEQUENCE [LARGE SCALE GENOMIC DNA]</scope>
    <source>
        <strain evidence="3 4">PSBB019</strain>
    </source>
</reference>
<keyword evidence="2" id="KW-0812">Transmembrane</keyword>
<dbReference type="KEGG" id="cceu:CBR64_01470"/>
<evidence type="ECO:0000313" key="3">
    <source>
        <dbReference type="EMBL" id="ARU50370.1"/>
    </source>
</evidence>
<organism evidence="3 4">
    <name type="scientific">Cellulosimicrobium cellulans</name>
    <name type="common">Arthrobacter luteus</name>
    <dbReference type="NCBI Taxonomy" id="1710"/>
    <lineage>
        <taxon>Bacteria</taxon>
        <taxon>Bacillati</taxon>
        <taxon>Actinomycetota</taxon>
        <taxon>Actinomycetes</taxon>
        <taxon>Micrococcales</taxon>
        <taxon>Promicromonosporaceae</taxon>
        <taxon>Cellulosimicrobium</taxon>
    </lineage>
</organism>
<accession>A0A1Y0HQZ2</accession>
<feature type="compositionally biased region" description="Polar residues" evidence="1">
    <location>
        <begin position="1"/>
        <end position="13"/>
    </location>
</feature>
<dbReference type="EMBL" id="CP021383">
    <property type="protein sequence ID" value="ARU50370.1"/>
    <property type="molecule type" value="Genomic_DNA"/>
</dbReference>
<dbReference type="RefSeq" id="WP_087469451.1">
    <property type="nucleotide sequence ID" value="NZ_CP021383.1"/>
</dbReference>